<evidence type="ECO:0000313" key="2">
    <source>
        <dbReference type="EMBL" id="BBO22908.1"/>
    </source>
</evidence>
<dbReference type="EMBL" id="AP021858">
    <property type="protein sequence ID" value="BBO22908.1"/>
    <property type="molecule type" value="Genomic_DNA"/>
</dbReference>
<keyword evidence="1" id="KW-0472">Membrane</keyword>
<proteinExistence type="predicted"/>
<organism evidence="2 3">
    <name type="scientific">Candidatus Nitrosymbiomonas proteolyticus</name>
    <dbReference type="NCBI Taxonomy" id="2608984"/>
    <lineage>
        <taxon>Bacteria</taxon>
        <taxon>Bacillati</taxon>
        <taxon>Armatimonadota</taxon>
        <taxon>Armatimonadota incertae sedis</taxon>
        <taxon>Candidatus Nitrosymbiomonas</taxon>
    </lineage>
</organism>
<evidence type="ECO:0000313" key="3">
    <source>
        <dbReference type="Proteomes" id="UP000662873"/>
    </source>
</evidence>
<accession>A0A809R8C4</accession>
<dbReference type="KEGG" id="npy:NPRO_05030"/>
<name>A0A809R8C4_9BACT</name>
<dbReference type="Proteomes" id="UP000662873">
    <property type="component" value="Chromosome"/>
</dbReference>
<sequence>MRSLFAKRPARFVGVSLLALFLAGGFMVGPALWDIWRAGFFHKVSQRDYQGDSRSNLEAMYRALKLYHDSEEKFPGAEGWMEEVERRLRVYDMKPEETAKKMIRPDLWETSGRHGYALNEACAGKYIDDIEDASSTLLVFESQLESRDAAGDPDKVGLAPSGGKVLGVTATGEIIEFEPR</sequence>
<evidence type="ECO:0000256" key="1">
    <source>
        <dbReference type="SAM" id="Phobius"/>
    </source>
</evidence>
<dbReference type="AlphaFoldDB" id="A0A809R8C4"/>
<feature type="transmembrane region" description="Helical" evidence="1">
    <location>
        <begin position="12"/>
        <end position="33"/>
    </location>
</feature>
<keyword evidence="1" id="KW-1133">Transmembrane helix</keyword>
<gene>
    <name evidence="2" type="ORF">NPRO_05030</name>
</gene>
<keyword evidence="1" id="KW-0812">Transmembrane</keyword>
<protein>
    <submittedName>
        <fullName evidence="2">Uncharacterized protein</fullName>
    </submittedName>
</protein>
<reference evidence="2" key="1">
    <citation type="journal article" name="DNA Res.">
        <title>The physiological potential of anammox bacteria as revealed by their core genome structure.</title>
        <authorList>
            <person name="Okubo T."/>
            <person name="Toyoda A."/>
            <person name="Fukuhara K."/>
            <person name="Uchiyama I."/>
            <person name="Harigaya Y."/>
            <person name="Kuroiwa M."/>
            <person name="Suzuki T."/>
            <person name="Murakami Y."/>
            <person name="Suwa Y."/>
            <person name="Takami H."/>
        </authorList>
    </citation>
    <scope>NUCLEOTIDE SEQUENCE</scope>
    <source>
        <strain evidence="2">317325-2</strain>
    </source>
</reference>